<feature type="domain" description="HipA-like C-terminal" evidence="3">
    <location>
        <begin position="22"/>
        <end position="223"/>
    </location>
</feature>
<evidence type="ECO:0000313" key="4">
    <source>
        <dbReference type="EMBL" id="OGZ44206.1"/>
    </source>
</evidence>
<evidence type="ECO:0000259" key="3">
    <source>
        <dbReference type="Pfam" id="PF07804"/>
    </source>
</evidence>
<keyword evidence="2" id="KW-0418">Kinase</keyword>
<dbReference type="InterPro" id="IPR012893">
    <property type="entry name" value="HipA-like_C"/>
</dbReference>
<evidence type="ECO:0000256" key="1">
    <source>
        <dbReference type="ARBA" id="ARBA00022679"/>
    </source>
</evidence>
<sequence length="324" mass="37355">MKLHQIINLRGWHQRKLTVGYGTRDKTVLKQTGRGKVYFLAKSYDKDVGELRSEVCASNIGRLFGFPVQKTWLCKIPQHKSLGLRHPIGVLIQLDVRRQKDTRRGQFREDLLHGADLISLVDRKFAAVKNLKEKRKIYTLGLAVKAIRNYVAKHRGSELLWEQFFELLVFDALIGGTDRHYYNWGVLEKADSGKFLRLAPAFDNGVSLLWKMEQYRPQFVSLRSRDFAKRAEAMFKKPAAGKYTLFEVLEALYQVEEYQKSNLAQRVLDRISKISDARIKYAILHNVPQDADFVTGKGELEVVCLYVQVRLEILKQTLSKLAGI</sequence>
<dbReference type="GO" id="GO:0016301">
    <property type="term" value="F:kinase activity"/>
    <property type="evidence" value="ECO:0007669"/>
    <property type="project" value="UniProtKB-KW"/>
</dbReference>
<organism evidence="4 5">
    <name type="scientific">Candidatus Ryanbacteria bacterium RIFCSPHIGHO2_01_FULL_48_27</name>
    <dbReference type="NCBI Taxonomy" id="1802115"/>
    <lineage>
        <taxon>Bacteria</taxon>
        <taxon>Candidatus Ryaniibacteriota</taxon>
    </lineage>
</organism>
<gene>
    <name evidence="4" type="ORF">A2756_00100</name>
</gene>
<accession>A0A1G2G1M1</accession>
<comment type="caution">
    <text evidence="4">The sequence shown here is derived from an EMBL/GenBank/DDBJ whole genome shotgun (WGS) entry which is preliminary data.</text>
</comment>
<reference evidence="4 5" key="1">
    <citation type="journal article" date="2016" name="Nat. Commun.">
        <title>Thousands of microbial genomes shed light on interconnected biogeochemical processes in an aquifer system.</title>
        <authorList>
            <person name="Anantharaman K."/>
            <person name="Brown C.T."/>
            <person name="Hug L.A."/>
            <person name="Sharon I."/>
            <person name="Castelle C.J."/>
            <person name="Probst A.J."/>
            <person name="Thomas B.C."/>
            <person name="Singh A."/>
            <person name="Wilkins M.J."/>
            <person name="Karaoz U."/>
            <person name="Brodie E.L."/>
            <person name="Williams K.H."/>
            <person name="Hubbard S.S."/>
            <person name="Banfield J.F."/>
        </authorList>
    </citation>
    <scope>NUCLEOTIDE SEQUENCE [LARGE SCALE GENOMIC DNA]</scope>
</reference>
<dbReference type="STRING" id="1802115.A2756_00100"/>
<evidence type="ECO:0000313" key="5">
    <source>
        <dbReference type="Proteomes" id="UP000177785"/>
    </source>
</evidence>
<protein>
    <recommendedName>
        <fullName evidence="3">HipA-like C-terminal domain-containing protein</fullName>
    </recommendedName>
</protein>
<dbReference type="Gene3D" id="1.10.1070.20">
    <property type="match status" value="1"/>
</dbReference>
<keyword evidence="1" id="KW-0808">Transferase</keyword>
<name>A0A1G2G1M1_9BACT</name>
<evidence type="ECO:0000256" key="2">
    <source>
        <dbReference type="ARBA" id="ARBA00022777"/>
    </source>
</evidence>
<dbReference type="AlphaFoldDB" id="A0A1G2G1M1"/>
<dbReference type="EMBL" id="MHNL01000025">
    <property type="protein sequence ID" value="OGZ44206.1"/>
    <property type="molecule type" value="Genomic_DNA"/>
</dbReference>
<dbReference type="Proteomes" id="UP000177785">
    <property type="component" value="Unassembled WGS sequence"/>
</dbReference>
<proteinExistence type="predicted"/>
<dbReference type="Pfam" id="PF07804">
    <property type="entry name" value="HipA_C"/>
    <property type="match status" value="1"/>
</dbReference>